<feature type="transmembrane region" description="Helical" evidence="1">
    <location>
        <begin position="127"/>
        <end position="150"/>
    </location>
</feature>
<gene>
    <name evidence="3" type="ORF">CCAP1982_LOCUS20808</name>
</gene>
<evidence type="ECO:0000313" key="3">
    <source>
        <dbReference type="EMBL" id="CAD7012701.1"/>
    </source>
</evidence>
<evidence type="ECO:0000313" key="4">
    <source>
        <dbReference type="Proteomes" id="UP000606786"/>
    </source>
</evidence>
<evidence type="ECO:0000256" key="1">
    <source>
        <dbReference type="SAM" id="Phobius"/>
    </source>
</evidence>
<feature type="transmembrane region" description="Helical" evidence="1">
    <location>
        <begin position="86"/>
        <end position="115"/>
    </location>
</feature>
<evidence type="ECO:0000256" key="2">
    <source>
        <dbReference type="SAM" id="SignalP"/>
    </source>
</evidence>
<feature type="transmembrane region" description="Helical" evidence="1">
    <location>
        <begin position="61"/>
        <end position="80"/>
    </location>
</feature>
<organism evidence="3 4">
    <name type="scientific">Ceratitis capitata</name>
    <name type="common">Mediterranean fruit fly</name>
    <name type="synonym">Tephritis capitata</name>
    <dbReference type="NCBI Taxonomy" id="7213"/>
    <lineage>
        <taxon>Eukaryota</taxon>
        <taxon>Metazoa</taxon>
        <taxon>Ecdysozoa</taxon>
        <taxon>Arthropoda</taxon>
        <taxon>Hexapoda</taxon>
        <taxon>Insecta</taxon>
        <taxon>Pterygota</taxon>
        <taxon>Neoptera</taxon>
        <taxon>Endopterygota</taxon>
        <taxon>Diptera</taxon>
        <taxon>Brachycera</taxon>
        <taxon>Muscomorpha</taxon>
        <taxon>Tephritoidea</taxon>
        <taxon>Tephritidae</taxon>
        <taxon>Ceratitis</taxon>
        <taxon>Ceratitis</taxon>
    </lineage>
</organism>
<feature type="signal peptide" evidence="2">
    <location>
        <begin position="1"/>
        <end position="24"/>
    </location>
</feature>
<protein>
    <submittedName>
        <fullName evidence="3">(Mediterranean fruit fly) hypothetical protein</fullName>
    </submittedName>
</protein>
<keyword evidence="1" id="KW-0812">Transmembrane</keyword>
<proteinExistence type="predicted"/>
<dbReference type="Proteomes" id="UP000606786">
    <property type="component" value="Unassembled WGS sequence"/>
</dbReference>
<dbReference type="EMBL" id="CAJHJT010000056">
    <property type="protein sequence ID" value="CAD7012701.1"/>
    <property type="molecule type" value="Genomic_DNA"/>
</dbReference>
<keyword evidence="1" id="KW-0472">Membrane</keyword>
<name>A0A811VCJ9_CERCA</name>
<comment type="caution">
    <text evidence="3">The sequence shown here is derived from an EMBL/GenBank/DDBJ whole genome shotgun (WGS) entry which is preliminary data.</text>
</comment>
<keyword evidence="1" id="KW-1133">Transmembrane helix</keyword>
<dbReference type="AlphaFoldDB" id="A0A811VCJ9"/>
<feature type="chain" id="PRO_5032828257" evidence="2">
    <location>
        <begin position="25"/>
        <end position="187"/>
    </location>
</feature>
<sequence length="187" mass="21120">MPRTRKLAKMFECVCMWTVESVYAGATSNNNKNNIENGEGNNSKCTHRVNRALAGCRFIYLRYRLLPLFCWPACLLVVIVDNIACLLAWFVFCLSVGVASIVYFCLLAFFLLYFFKCSLLFLGLKCLSFSAFFLFIFVAVVVGNFFAVVLCRCCFCCRLLSDIMLLSSGCCCCSCKACRFAFLCFVV</sequence>
<keyword evidence="2" id="KW-0732">Signal</keyword>
<reference evidence="3" key="1">
    <citation type="submission" date="2020-11" db="EMBL/GenBank/DDBJ databases">
        <authorList>
            <person name="Whitehead M."/>
        </authorList>
    </citation>
    <scope>NUCLEOTIDE SEQUENCE</scope>
    <source>
        <strain evidence="3">EGII</strain>
    </source>
</reference>
<accession>A0A811VCJ9</accession>
<keyword evidence="4" id="KW-1185">Reference proteome</keyword>